<dbReference type="InterPro" id="IPR002376">
    <property type="entry name" value="Formyl_transf_N"/>
</dbReference>
<dbReference type="InterPro" id="IPR005793">
    <property type="entry name" value="Formyl_trans_C"/>
</dbReference>
<evidence type="ECO:0000259" key="2">
    <source>
        <dbReference type="Pfam" id="PF02911"/>
    </source>
</evidence>
<comment type="caution">
    <text evidence="3">The sequence shown here is derived from an EMBL/GenBank/DDBJ whole genome shotgun (WGS) entry which is preliminary data.</text>
</comment>
<dbReference type="PANTHER" id="PTHR11138:SF5">
    <property type="entry name" value="METHIONYL-TRNA FORMYLTRANSFERASE, MITOCHONDRIAL"/>
    <property type="match status" value="1"/>
</dbReference>
<evidence type="ECO:0000313" key="3">
    <source>
        <dbReference type="EMBL" id="MBC6466601.1"/>
    </source>
</evidence>
<name>A0ABR7LPB6_9ACTN</name>
<dbReference type="CDD" id="cd08369">
    <property type="entry name" value="FMT_core"/>
    <property type="match status" value="1"/>
</dbReference>
<dbReference type="Pfam" id="PF02911">
    <property type="entry name" value="Formyl_trans_C"/>
    <property type="match status" value="1"/>
</dbReference>
<dbReference type="InterPro" id="IPR036477">
    <property type="entry name" value="Formyl_transf_N_sf"/>
</dbReference>
<feature type="domain" description="Formyl transferase N-terminal" evidence="1">
    <location>
        <begin position="72"/>
        <end position="155"/>
    </location>
</feature>
<reference evidence="3 4" key="1">
    <citation type="submission" date="2020-06" db="EMBL/GenBank/DDBJ databases">
        <title>Actinomadura xiongansis sp. nov., isolated from soil of Baiyangdian.</title>
        <authorList>
            <person name="Zhang X."/>
        </authorList>
    </citation>
    <scope>NUCLEOTIDE SEQUENCE [LARGE SCALE GENOMIC DNA]</scope>
    <source>
        <strain evidence="3 4">HBUM206468</strain>
    </source>
</reference>
<dbReference type="Pfam" id="PF00551">
    <property type="entry name" value="Formyl_trans_N"/>
    <property type="match status" value="1"/>
</dbReference>
<dbReference type="SUPFAM" id="SSF53328">
    <property type="entry name" value="Formyltransferase"/>
    <property type="match status" value="1"/>
</dbReference>
<organism evidence="3 4">
    <name type="scientific">Actinomadura alba</name>
    <dbReference type="NCBI Taxonomy" id="406431"/>
    <lineage>
        <taxon>Bacteria</taxon>
        <taxon>Bacillati</taxon>
        <taxon>Actinomycetota</taxon>
        <taxon>Actinomycetes</taxon>
        <taxon>Streptosporangiales</taxon>
        <taxon>Thermomonosporaceae</taxon>
        <taxon>Actinomadura</taxon>
    </lineage>
</organism>
<dbReference type="EMBL" id="JABVEC010000009">
    <property type="protein sequence ID" value="MBC6466601.1"/>
    <property type="molecule type" value="Genomic_DNA"/>
</dbReference>
<feature type="domain" description="Formyl transferase C-terminal" evidence="2">
    <location>
        <begin position="206"/>
        <end position="271"/>
    </location>
</feature>
<protein>
    <submittedName>
        <fullName evidence="3">Methionyl-tRNA formyltransferase</fullName>
    </submittedName>
</protein>
<accession>A0ABR7LPB6</accession>
<sequence>MRLALVSFGVNEFSVLHEICVEAGHFPVAYAYSRSMRPRMPTDAHAVATIGQILKEMPPAMDFLLPGSAEGLGQALAGYSLDLIVVYGFSWRLPRSVLQISRFGAINVHSSLLPKYRGPAPVLWAIRNGDPHIGITIHRMDENFDTGPILAQQGGITLEDEVTPERLWPHIRPVIRDLLPVALERVSRHEAGEEQDDADVSYAGLMEPEFSLIDWSRTAREIHNQVRTFRFMGQGQGPIARVGERWLKVLRTQLREAPGVRVECADGPIWIVASESTEPPASETRGLR</sequence>
<evidence type="ECO:0000259" key="1">
    <source>
        <dbReference type="Pfam" id="PF00551"/>
    </source>
</evidence>
<dbReference type="Gene3D" id="3.40.50.12230">
    <property type="match status" value="1"/>
</dbReference>
<dbReference type="SUPFAM" id="SSF50486">
    <property type="entry name" value="FMT C-terminal domain-like"/>
    <property type="match status" value="1"/>
</dbReference>
<dbReference type="InterPro" id="IPR011034">
    <property type="entry name" value="Formyl_transferase-like_C_sf"/>
</dbReference>
<gene>
    <name evidence="3" type="ORF">HKK74_13960</name>
</gene>
<dbReference type="PANTHER" id="PTHR11138">
    <property type="entry name" value="METHIONYL-TRNA FORMYLTRANSFERASE"/>
    <property type="match status" value="1"/>
</dbReference>
<dbReference type="Proteomes" id="UP000805614">
    <property type="component" value="Unassembled WGS sequence"/>
</dbReference>
<keyword evidence="4" id="KW-1185">Reference proteome</keyword>
<evidence type="ECO:0000313" key="4">
    <source>
        <dbReference type="Proteomes" id="UP000805614"/>
    </source>
</evidence>
<proteinExistence type="predicted"/>